<evidence type="ECO:0000313" key="1">
    <source>
        <dbReference type="EMBL" id="OAN11164.1"/>
    </source>
</evidence>
<gene>
    <name evidence="1" type="ORF">A3K86_19575</name>
</gene>
<evidence type="ECO:0000313" key="2">
    <source>
        <dbReference type="Proteomes" id="UP000078503"/>
    </source>
</evidence>
<organism evidence="1 2">
    <name type="scientific">Photobacterium jeanii</name>
    <dbReference type="NCBI Taxonomy" id="858640"/>
    <lineage>
        <taxon>Bacteria</taxon>
        <taxon>Pseudomonadati</taxon>
        <taxon>Pseudomonadota</taxon>
        <taxon>Gammaproteobacteria</taxon>
        <taxon>Vibrionales</taxon>
        <taxon>Vibrionaceae</taxon>
        <taxon>Photobacterium</taxon>
    </lineage>
</organism>
<dbReference type="Pfam" id="PF14281">
    <property type="entry name" value="PDDEXK_4"/>
    <property type="match status" value="1"/>
</dbReference>
<dbReference type="STRING" id="858640.A3K86_19575"/>
<name>A0A178K360_9GAMM</name>
<comment type="caution">
    <text evidence="1">The sequence shown here is derived from an EMBL/GenBank/DDBJ whole genome shotgun (WGS) entry which is preliminary data.</text>
</comment>
<protein>
    <submittedName>
        <fullName evidence="1">Uncharacterized protein</fullName>
    </submittedName>
</protein>
<sequence length="266" mass="30488">MDEQEVSFTAMSHYFAALSEITETQAQRATSDEQSQLADYYSQVGQSFPVEGGLDPISNDEFCFHYQVYMSQVEKLYQQDYQQGCEINVWAISGLKRDEVRNTAVLSWWLDAKESHGLGERLLAQVINDHLPVINSENLYREPYTVRAESLPLAELQDRIDIEISSAQLLMFWEVKIDAPEGKNQLSRYAKLLETKRRMLSPNGSHALIYLTCKQSASQGDDESSGAYCLSWAQLRQSFLTVCQTLPIHSQSQQLLNQYCQFIKRF</sequence>
<dbReference type="AlphaFoldDB" id="A0A178K360"/>
<dbReference type="OrthoDB" id="6713139at2"/>
<proteinExistence type="predicted"/>
<accession>A0A178K360</accession>
<keyword evidence="2" id="KW-1185">Reference proteome</keyword>
<dbReference type="Proteomes" id="UP000078503">
    <property type="component" value="Unassembled WGS sequence"/>
</dbReference>
<dbReference type="InterPro" id="IPR029470">
    <property type="entry name" value="PDDEXK_4"/>
</dbReference>
<dbReference type="EMBL" id="LVHF01000033">
    <property type="protein sequence ID" value="OAN11164.1"/>
    <property type="molecule type" value="Genomic_DNA"/>
</dbReference>
<dbReference type="RefSeq" id="WP_068335369.1">
    <property type="nucleotide sequence ID" value="NZ_LVHF01000033.1"/>
</dbReference>
<reference evidence="1 2" key="1">
    <citation type="submission" date="2016-03" db="EMBL/GenBank/DDBJ databases">
        <title>Photobacterium proteolyticum sp. nov. a protease producing bacterium isolated from ocean sediments of Laizhou Bay.</title>
        <authorList>
            <person name="Li Y."/>
        </authorList>
    </citation>
    <scope>NUCLEOTIDE SEQUENCE [LARGE SCALE GENOMIC DNA]</scope>
    <source>
        <strain evidence="1 2">R-40508</strain>
    </source>
</reference>